<dbReference type="InterPro" id="IPR032508">
    <property type="entry name" value="FecR_C"/>
</dbReference>
<sequence>MDNRIKELFDRYQSGKATEVEKKIVEDWFARFGDEFDAELNQQHQTGLFNRMDDSIANLLADYHRKSWLDNRWLQAAAILIVALTATLFIYLRQGANQLPTVTYSFLKSPNGVKKAFVLTDGTTVYLNSGSSIRLPSNFGLTSREIALNGEAFFVVKHDAAKPFVIHSGKLLITDLGTAFNVKAYADYGKIQVAVESGKVKIEQNSTHGKPVLFANAVTPNQLFTYDLANGIYNVASVQPNDLIGWRQNRLRFENASFNEIAHTLERWYDVTINLNGSDKSCRMYTVSFNNEPIDHVLNVLANLSGIDYQIHNKAITINLKKCKTMK</sequence>
<dbReference type="PIRSF" id="PIRSF018266">
    <property type="entry name" value="FecR"/>
    <property type="match status" value="1"/>
</dbReference>
<evidence type="ECO:0000259" key="2">
    <source>
        <dbReference type="Pfam" id="PF04773"/>
    </source>
</evidence>
<dbReference type="Pfam" id="PF04773">
    <property type="entry name" value="FecR"/>
    <property type="match status" value="1"/>
</dbReference>
<evidence type="ECO:0000313" key="5">
    <source>
        <dbReference type="Proteomes" id="UP000002774"/>
    </source>
</evidence>
<evidence type="ECO:0000313" key="4">
    <source>
        <dbReference type="EMBL" id="EHQ30369.1"/>
    </source>
</evidence>
<dbReference type="STRING" id="714943.Mucpa_6313"/>
<dbReference type="PANTHER" id="PTHR30273">
    <property type="entry name" value="PERIPLASMIC SIGNAL SENSOR AND SIGMA FACTOR ACTIVATOR FECR-RELATED"/>
    <property type="match status" value="1"/>
</dbReference>
<dbReference type="AlphaFoldDB" id="H1Y5U7"/>
<keyword evidence="1" id="KW-1133">Transmembrane helix</keyword>
<feature type="transmembrane region" description="Helical" evidence="1">
    <location>
        <begin position="73"/>
        <end position="92"/>
    </location>
</feature>
<dbReference type="eggNOG" id="COG3712">
    <property type="taxonomic scope" value="Bacteria"/>
</dbReference>
<protein>
    <submittedName>
        <fullName evidence="4">Anti-FecI sigma factor, FecR</fullName>
    </submittedName>
</protein>
<keyword evidence="5" id="KW-1185">Reference proteome</keyword>
<organism evidence="4 5">
    <name type="scientific">Mucilaginibacter paludis DSM 18603</name>
    <dbReference type="NCBI Taxonomy" id="714943"/>
    <lineage>
        <taxon>Bacteria</taxon>
        <taxon>Pseudomonadati</taxon>
        <taxon>Bacteroidota</taxon>
        <taxon>Sphingobacteriia</taxon>
        <taxon>Sphingobacteriales</taxon>
        <taxon>Sphingobacteriaceae</taxon>
        <taxon>Mucilaginibacter</taxon>
    </lineage>
</organism>
<proteinExistence type="predicted"/>
<evidence type="ECO:0000259" key="3">
    <source>
        <dbReference type="Pfam" id="PF16344"/>
    </source>
</evidence>
<feature type="domain" description="Protein FecR C-terminal" evidence="3">
    <location>
        <begin position="250"/>
        <end position="318"/>
    </location>
</feature>
<dbReference type="Gene3D" id="2.60.120.1440">
    <property type="match status" value="1"/>
</dbReference>
<keyword evidence="1" id="KW-0812">Transmembrane</keyword>
<reference evidence="4" key="1">
    <citation type="submission" date="2011-09" db="EMBL/GenBank/DDBJ databases">
        <title>The permanent draft genome of Mucilaginibacter paludis DSM 18603.</title>
        <authorList>
            <consortium name="US DOE Joint Genome Institute (JGI-PGF)"/>
            <person name="Lucas S."/>
            <person name="Han J."/>
            <person name="Lapidus A."/>
            <person name="Bruce D."/>
            <person name="Goodwin L."/>
            <person name="Pitluck S."/>
            <person name="Peters L."/>
            <person name="Kyrpides N."/>
            <person name="Mavromatis K."/>
            <person name="Ivanova N."/>
            <person name="Mikhailova N."/>
            <person name="Held B."/>
            <person name="Detter J.C."/>
            <person name="Tapia R."/>
            <person name="Han C."/>
            <person name="Land M."/>
            <person name="Hauser L."/>
            <person name="Markowitz V."/>
            <person name="Cheng J.-F."/>
            <person name="Hugenholtz P."/>
            <person name="Woyke T."/>
            <person name="Wu D."/>
            <person name="Tindall B."/>
            <person name="Brambilla E."/>
            <person name="Klenk H.-P."/>
            <person name="Eisen J.A."/>
        </authorList>
    </citation>
    <scope>NUCLEOTIDE SEQUENCE [LARGE SCALE GENOMIC DNA]</scope>
    <source>
        <strain evidence="4">DSM 18603</strain>
    </source>
</reference>
<dbReference type="InterPro" id="IPR006860">
    <property type="entry name" value="FecR"/>
</dbReference>
<dbReference type="InterPro" id="IPR012373">
    <property type="entry name" value="Ferrdict_sens_TM"/>
</dbReference>
<dbReference type="HOGENOM" id="CLU_050192_2_1_10"/>
<name>H1Y5U7_9SPHI</name>
<dbReference type="GO" id="GO:0016989">
    <property type="term" value="F:sigma factor antagonist activity"/>
    <property type="evidence" value="ECO:0007669"/>
    <property type="project" value="TreeGrafter"/>
</dbReference>
<dbReference type="Pfam" id="PF16344">
    <property type="entry name" value="FecR_C"/>
    <property type="match status" value="1"/>
</dbReference>
<dbReference type="Gene3D" id="3.55.50.30">
    <property type="match status" value="1"/>
</dbReference>
<keyword evidence="1" id="KW-0472">Membrane</keyword>
<dbReference type="EMBL" id="CM001403">
    <property type="protein sequence ID" value="EHQ30369.1"/>
    <property type="molecule type" value="Genomic_DNA"/>
</dbReference>
<dbReference type="RefSeq" id="WP_008512045.1">
    <property type="nucleotide sequence ID" value="NZ_CM001403.1"/>
</dbReference>
<dbReference type="Proteomes" id="UP000002774">
    <property type="component" value="Chromosome"/>
</dbReference>
<dbReference type="PANTHER" id="PTHR30273:SF2">
    <property type="entry name" value="PROTEIN FECR"/>
    <property type="match status" value="1"/>
</dbReference>
<feature type="domain" description="FecR protein" evidence="2">
    <location>
        <begin position="110"/>
        <end position="201"/>
    </location>
</feature>
<evidence type="ECO:0000256" key="1">
    <source>
        <dbReference type="SAM" id="Phobius"/>
    </source>
</evidence>
<dbReference type="OrthoDB" id="1524389at2"/>
<accession>H1Y5U7</accession>
<gene>
    <name evidence="4" type="ORF">Mucpa_6313</name>
</gene>